<feature type="transmembrane region" description="Helical" evidence="6">
    <location>
        <begin position="227"/>
        <end position="247"/>
    </location>
</feature>
<dbReference type="PANTHER" id="PTHR32322">
    <property type="entry name" value="INNER MEMBRANE TRANSPORTER"/>
    <property type="match status" value="1"/>
</dbReference>
<accession>A0A3S2V5L6</accession>
<comment type="similarity">
    <text evidence="2">Belongs to the EamA transporter family.</text>
</comment>
<feature type="transmembrane region" description="Helical" evidence="6">
    <location>
        <begin position="282"/>
        <end position="302"/>
    </location>
</feature>
<evidence type="ECO:0000256" key="2">
    <source>
        <dbReference type="ARBA" id="ARBA00007362"/>
    </source>
</evidence>
<feature type="domain" description="EamA" evidence="7">
    <location>
        <begin position="19"/>
        <end position="147"/>
    </location>
</feature>
<evidence type="ECO:0000256" key="4">
    <source>
        <dbReference type="ARBA" id="ARBA00022989"/>
    </source>
</evidence>
<reference evidence="8 9" key="1">
    <citation type="submission" date="2019-01" db="EMBL/GenBank/DDBJ databases">
        <authorList>
            <person name="Chen W.-M."/>
        </authorList>
    </citation>
    <scope>NUCLEOTIDE SEQUENCE [LARGE SCALE GENOMIC DNA]</scope>
    <source>
        <strain evidence="8 9">FSY-9</strain>
    </source>
</reference>
<keyword evidence="5 6" id="KW-0472">Membrane</keyword>
<dbReference type="InterPro" id="IPR050638">
    <property type="entry name" value="AA-Vitamin_Transporters"/>
</dbReference>
<sequence length="304" mass="31559">MPSSSPSSPRLSAQSLASFAIVSLIWGSTWLVIKDQIALSVPAWTVTFRFMLAACGMALLAAVRGESLRLAPRGLALAVVVGLFQFCSNFQFVYAAEAYVPSGLVAVLYALMMVPNAILGRIVLGAPLRGRFLAGCAVAIVGIAVLIGQEYHLHEGVSAAQTLLGVGLTLCGVMSASTANIIQATPTGRAQAVVPMLAWAMLAGAVLDGAFAYATHGAPVIPQGWRFWGGVGWLALGGSVAAFPIYFALIRQIGAGRAAFTNVITPVVAMALSTFFEGYQWTWLSVVGSVVAMAGLVIALTGGR</sequence>
<organism evidence="8 9">
    <name type="scientific">Novosphingobium umbonatum</name>
    <dbReference type="NCBI Taxonomy" id="1908524"/>
    <lineage>
        <taxon>Bacteria</taxon>
        <taxon>Pseudomonadati</taxon>
        <taxon>Pseudomonadota</taxon>
        <taxon>Alphaproteobacteria</taxon>
        <taxon>Sphingomonadales</taxon>
        <taxon>Sphingomonadaceae</taxon>
        <taxon>Novosphingobium</taxon>
    </lineage>
</organism>
<evidence type="ECO:0000256" key="5">
    <source>
        <dbReference type="ARBA" id="ARBA00023136"/>
    </source>
</evidence>
<evidence type="ECO:0000313" key="8">
    <source>
        <dbReference type="EMBL" id="RVU04157.1"/>
    </source>
</evidence>
<evidence type="ECO:0000256" key="3">
    <source>
        <dbReference type="ARBA" id="ARBA00022692"/>
    </source>
</evidence>
<dbReference type="GO" id="GO:0016020">
    <property type="term" value="C:membrane"/>
    <property type="evidence" value="ECO:0007669"/>
    <property type="project" value="UniProtKB-SubCell"/>
</dbReference>
<dbReference type="PANTHER" id="PTHR32322:SF2">
    <property type="entry name" value="EAMA DOMAIN-CONTAINING PROTEIN"/>
    <property type="match status" value="1"/>
</dbReference>
<feature type="transmembrane region" description="Helical" evidence="6">
    <location>
        <begin position="100"/>
        <end position="120"/>
    </location>
</feature>
<dbReference type="OrthoDB" id="2352272at2"/>
<feature type="transmembrane region" description="Helical" evidence="6">
    <location>
        <begin position="39"/>
        <end position="63"/>
    </location>
</feature>
<feature type="transmembrane region" description="Helical" evidence="6">
    <location>
        <begin position="132"/>
        <end position="151"/>
    </location>
</feature>
<feature type="domain" description="EamA" evidence="7">
    <location>
        <begin position="165"/>
        <end position="300"/>
    </location>
</feature>
<dbReference type="InterPro" id="IPR000620">
    <property type="entry name" value="EamA_dom"/>
</dbReference>
<protein>
    <submittedName>
        <fullName evidence="8">DMT family transporter</fullName>
    </submittedName>
</protein>
<feature type="transmembrane region" description="Helical" evidence="6">
    <location>
        <begin position="194"/>
        <end position="215"/>
    </location>
</feature>
<dbReference type="Pfam" id="PF00892">
    <property type="entry name" value="EamA"/>
    <property type="match status" value="2"/>
</dbReference>
<dbReference type="SUPFAM" id="SSF103481">
    <property type="entry name" value="Multidrug resistance efflux transporter EmrE"/>
    <property type="match status" value="2"/>
</dbReference>
<name>A0A3S2V5L6_9SPHN</name>
<keyword evidence="9" id="KW-1185">Reference proteome</keyword>
<dbReference type="InterPro" id="IPR037185">
    <property type="entry name" value="EmrE-like"/>
</dbReference>
<keyword evidence="4 6" id="KW-1133">Transmembrane helix</keyword>
<proteinExistence type="inferred from homology"/>
<dbReference type="AlphaFoldDB" id="A0A3S2V5L6"/>
<evidence type="ECO:0000256" key="1">
    <source>
        <dbReference type="ARBA" id="ARBA00004141"/>
    </source>
</evidence>
<evidence type="ECO:0000256" key="6">
    <source>
        <dbReference type="SAM" id="Phobius"/>
    </source>
</evidence>
<comment type="subcellular location">
    <subcellularLocation>
        <location evidence="1">Membrane</location>
        <topology evidence="1">Multi-pass membrane protein</topology>
    </subcellularLocation>
</comment>
<keyword evidence="3 6" id="KW-0812">Transmembrane</keyword>
<feature type="transmembrane region" description="Helical" evidence="6">
    <location>
        <begin position="259"/>
        <end position="276"/>
    </location>
</feature>
<feature type="transmembrane region" description="Helical" evidence="6">
    <location>
        <begin position="75"/>
        <end position="94"/>
    </location>
</feature>
<feature type="transmembrane region" description="Helical" evidence="6">
    <location>
        <begin position="163"/>
        <end position="182"/>
    </location>
</feature>
<dbReference type="Proteomes" id="UP000282837">
    <property type="component" value="Unassembled WGS sequence"/>
</dbReference>
<dbReference type="EMBL" id="SACO01000010">
    <property type="protein sequence ID" value="RVU04157.1"/>
    <property type="molecule type" value="Genomic_DNA"/>
</dbReference>
<evidence type="ECO:0000313" key="9">
    <source>
        <dbReference type="Proteomes" id="UP000282837"/>
    </source>
</evidence>
<evidence type="ECO:0000259" key="7">
    <source>
        <dbReference type="Pfam" id="PF00892"/>
    </source>
</evidence>
<comment type="caution">
    <text evidence="8">The sequence shown here is derived from an EMBL/GenBank/DDBJ whole genome shotgun (WGS) entry which is preliminary data.</text>
</comment>
<feature type="transmembrane region" description="Helical" evidence="6">
    <location>
        <begin position="12"/>
        <end position="33"/>
    </location>
</feature>
<gene>
    <name evidence="8" type="ORF">EOE18_13260</name>
</gene>